<sequence>MPASLSRKLKAYWDLTRLEHGLIYAVSFVVSLIIAYRGLPDPTVALAGAIAATAAEMGAFALNDYFDVEVDRKNNRTDRPIVRGEVSKNEALGLTIASFIVSIVAAYFIGNWGAFAVVVAMIVFGILYDYKLKEYGIVGNIYIAFTMAAPFLFSSMLFNSSPILLLLAAMAFFLGLGREIMKGIMDVEGDALRDVKTIARVFGEKTAKYTAVALYVIAMLLAPIPFLVNLVPEHPTYYQNYLYAAFAGISILILLYVTYSLIASHERKTISKARKTTMIAMGLALIAFLVPALL</sequence>
<feature type="transmembrane region" description="Helical" evidence="5">
    <location>
        <begin position="137"/>
        <end position="157"/>
    </location>
</feature>
<feature type="transmembrane region" description="Helical" evidence="5">
    <location>
        <begin position="240"/>
        <end position="264"/>
    </location>
</feature>
<accession>Q0W6K7</accession>
<protein>
    <submittedName>
        <fullName evidence="6">4-hydroxybenzoate octaprenyltransferase</fullName>
        <ecNumber evidence="6">2.5.1.-</ecNumber>
    </submittedName>
</protein>
<keyword evidence="7" id="KW-1185">Reference proteome</keyword>
<dbReference type="KEGG" id="rci:RCIX579"/>
<evidence type="ECO:0000256" key="1">
    <source>
        <dbReference type="ARBA" id="ARBA00004651"/>
    </source>
</evidence>
<keyword evidence="6" id="KW-0808">Transferase</keyword>
<comment type="subcellular location">
    <subcellularLocation>
        <location evidence="1">Cell membrane</location>
        <topology evidence="1">Multi-pass membrane protein</topology>
    </subcellularLocation>
</comment>
<dbReference type="RefSeq" id="WP_012036519.1">
    <property type="nucleotide sequence ID" value="NC_009464.1"/>
</dbReference>
<feature type="transmembrane region" description="Helical" evidence="5">
    <location>
        <begin position="114"/>
        <end position="130"/>
    </location>
</feature>
<dbReference type="InterPro" id="IPR050475">
    <property type="entry name" value="Prenyltransferase_related"/>
</dbReference>
<organism evidence="6 7">
    <name type="scientific">Methanocella arvoryzae (strain DSM 22066 / NBRC 105507 / MRE50)</name>
    <dbReference type="NCBI Taxonomy" id="351160"/>
    <lineage>
        <taxon>Archaea</taxon>
        <taxon>Methanobacteriati</taxon>
        <taxon>Methanobacteriota</taxon>
        <taxon>Stenosarchaea group</taxon>
        <taxon>Methanomicrobia</taxon>
        <taxon>Methanocellales</taxon>
        <taxon>Methanocellaceae</taxon>
        <taxon>Methanocella</taxon>
    </lineage>
</organism>
<dbReference type="AlphaFoldDB" id="Q0W6K7"/>
<dbReference type="GeneID" id="5144223"/>
<evidence type="ECO:0000313" key="6">
    <source>
        <dbReference type="EMBL" id="CAJ35986.1"/>
    </source>
</evidence>
<dbReference type="PANTHER" id="PTHR42723:SF1">
    <property type="entry name" value="CHLOROPHYLL SYNTHASE, CHLOROPLASTIC"/>
    <property type="match status" value="1"/>
</dbReference>
<dbReference type="EC" id="2.5.1.-" evidence="6"/>
<dbReference type="EMBL" id="AM114193">
    <property type="protein sequence ID" value="CAJ35986.1"/>
    <property type="molecule type" value="Genomic_DNA"/>
</dbReference>
<feature type="transmembrane region" description="Helical" evidence="5">
    <location>
        <begin position="276"/>
        <end position="293"/>
    </location>
</feature>
<dbReference type="PATRIC" id="fig|351160.9.peg.2249"/>
<evidence type="ECO:0000313" key="7">
    <source>
        <dbReference type="Proteomes" id="UP000000663"/>
    </source>
</evidence>
<proteinExistence type="predicted"/>
<dbReference type="Gene3D" id="1.20.120.1780">
    <property type="entry name" value="UbiA prenyltransferase"/>
    <property type="match status" value="1"/>
</dbReference>
<dbReference type="InterPro" id="IPR000537">
    <property type="entry name" value="UbiA_prenyltransferase"/>
</dbReference>
<dbReference type="NCBIfam" id="NF009523">
    <property type="entry name" value="PRK12884.1"/>
    <property type="match status" value="1"/>
</dbReference>
<dbReference type="Pfam" id="PF01040">
    <property type="entry name" value="UbiA"/>
    <property type="match status" value="1"/>
</dbReference>
<dbReference type="CDD" id="cd13961">
    <property type="entry name" value="PT_UbiA_DGGGPS"/>
    <property type="match status" value="1"/>
</dbReference>
<keyword evidence="4 5" id="KW-0472">Membrane</keyword>
<feature type="transmembrane region" description="Helical" evidence="5">
    <location>
        <begin position="21"/>
        <end position="39"/>
    </location>
</feature>
<dbReference type="PANTHER" id="PTHR42723">
    <property type="entry name" value="CHLOROPHYLL SYNTHASE"/>
    <property type="match status" value="1"/>
</dbReference>
<dbReference type="InterPro" id="IPR044878">
    <property type="entry name" value="UbiA_sf"/>
</dbReference>
<dbReference type="GO" id="GO:0005886">
    <property type="term" value="C:plasma membrane"/>
    <property type="evidence" value="ECO:0007669"/>
    <property type="project" value="UniProtKB-SubCell"/>
</dbReference>
<dbReference type="Proteomes" id="UP000000663">
    <property type="component" value="Chromosome"/>
</dbReference>
<keyword evidence="2 5" id="KW-0812">Transmembrane</keyword>
<name>Q0W6K7_METAR</name>
<dbReference type="GO" id="GO:0016765">
    <property type="term" value="F:transferase activity, transferring alkyl or aryl (other than methyl) groups"/>
    <property type="evidence" value="ECO:0007669"/>
    <property type="project" value="InterPro"/>
</dbReference>
<dbReference type="OrthoDB" id="11851at2157"/>
<keyword evidence="3 5" id="KW-1133">Transmembrane helix</keyword>
<feature type="transmembrane region" description="Helical" evidence="5">
    <location>
        <begin position="45"/>
        <end position="66"/>
    </location>
</feature>
<reference evidence="6 7" key="1">
    <citation type="journal article" date="2006" name="Science">
        <title>Genome of rice cluster I archaea -- the key methane producers in the rice rhizosphere.</title>
        <authorList>
            <person name="Erkel C."/>
            <person name="Kube M."/>
            <person name="Reinhardt R."/>
            <person name="Liesack W."/>
        </authorList>
    </citation>
    <scope>NUCLEOTIDE SEQUENCE [LARGE SCALE GENOMIC DNA]</scope>
    <source>
        <strain evidence="7">DSM 22066 / NBRC 105507 / MRE50</strain>
    </source>
</reference>
<evidence type="ECO:0000256" key="4">
    <source>
        <dbReference type="ARBA" id="ARBA00023136"/>
    </source>
</evidence>
<evidence type="ECO:0000256" key="2">
    <source>
        <dbReference type="ARBA" id="ARBA00022692"/>
    </source>
</evidence>
<dbReference type="Gene3D" id="1.10.357.140">
    <property type="entry name" value="UbiA prenyltransferase"/>
    <property type="match status" value="1"/>
</dbReference>
<evidence type="ECO:0000256" key="3">
    <source>
        <dbReference type="ARBA" id="ARBA00022989"/>
    </source>
</evidence>
<dbReference type="eggNOG" id="arCOG00476">
    <property type="taxonomic scope" value="Archaea"/>
</dbReference>
<evidence type="ECO:0000256" key="5">
    <source>
        <dbReference type="SAM" id="Phobius"/>
    </source>
</evidence>
<feature type="transmembrane region" description="Helical" evidence="5">
    <location>
        <begin position="209"/>
        <end position="228"/>
    </location>
</feature>
<dbReference type="STRING" id="351160.RCIX579"/>
<gene>
    <name evidence="6" type="primary">ubiA-2</name>
    <name evidence="6" type="ORF">RCIX579</name>
</gene>